<name>A0A4Z2JDA1_9TELE</name>
<feature type="domain" description="Fibronectin type-III" evidence="2">
    <location>
        <begin position="249"/>
        <end position="337"/>
    </location>
</feature>
<evidence type="ECO:0000256" key="1">
    <source>
        <dbReference type="ARBA" id="ARBA00022737"/>
    </source>
</evidence>
<dbReference type="Gene3D" id="2.60.40.10">
    <property type="entry name" value="Immunoglobulins"/>
    <property type="match status" value="5"/>
</dbReference>
<dbReference type="AlphaFoldDB" id="A0A4Z2JDA1"/>
<evidence type="ECO:0000313" key="4">
    <source>
        <dbReference type="Proteomes" id="UP000314294"/>
    </source>
</evidence>
<dbReference type="Proteomes" id="UP000314294">
    <property type="component" value="Unassembled WGS sequence"/>
</dbReference>
<evidence type="ECO:0000259" key="2">
    <source>
        <dbReference type="PROSITE" id="PS50853"/>
    </source>
</evidence>
<dbReference type="CDD" id="cd00063">
    <property type="entry name" value="FN3"/>
    <property type="match status" value="3"/>
</dbReference>
<dbReference type="InterPro" id="IPR036116">
    <property type="entry name" value="FN3_sf"/>
</dbReference>
<proteinExistence type="predicted"/>
<dbReference type="InterPro" id="IPR050991">
    <property type="entry name" value="ECM_Regulatory_Proteins"/>
</dbReference>
<dbReference type="PANTHER" id="PTHR46708">
    <property type="entry name" value="TENASCIN"/>
    <property type="match status" value="1"/>
</dbReference>
<evidence type="ECO:0000313" key="3">
    <source>
        <dbReference type="EMBL" id="TNN87991.1"/>
    </source>
</evidence>
<dbReference type="FunFam" id="2.60.40.10:FF:000369">
    <property type="entry name" value="Protein tyrosine phosphatase, receptor type B"/>
    <property type="match status" value="1"/>
</dbReference>
<dbReference type="EMBL" id="SRLO01000008">
    <property type="protein sequence ID" value="TNN87991.1"/>
    <property type="molecule type" value="Genomic_DNA"/>
</dbReference>
<dbReference type="PANTHER" id="PTHR46708:SF2">
    <property type="entry name" value="FIBRONECTIN TYPE-III DOMAIN-CONTAINING PROTEIN"/>
    <property type="match status" value="1"/>
</dbReference>
<dbReference type="InterPro" id="IPR013783">
    <property type="entry name" value="Ig-like_fold"/>
</dbReference>
<dbReference type="Pfam" id="PF00041">
    <property type="entry name" value="fn3"/>
    <property type="match status" value="5"/>
</dbReference>
<keyword evidence="3" id="KW-0675">Receptor</keyword>
<feature type="domain" description="Fibronectin type-III" evidence="2">
    <location>
        <begin position="80"/>
        <end position="173"/>
    </location>
</feature>
<accession>A0A4Z2JDA1</accession>
<comment type="caution">
    <text evidence="3">The sequence shown here is derived from an EMBL/GenBank/DDBJ whole genome shotgun (WGS) entry which is preliminary data.</text>
</comment>
<dbReference type="PROSITE" id="PS50853">
    <property type="entry name" value="FN3"/>
    <property type="match status" value="2"/>
</dbReference>
<reference evidence="3 4" key="1">
    <citation type="submission" date="2019-03" db="EMBL/GenBank/DDBJ databases">
        <title>First draft genome of Liparis tanakae, snailfish: a comprehensive survey of snailfish specific genes.</title>
        <authorList>
            <person name="Kim W."/>
            <person name="Song I."/>
            <person name="Jeong J.-H."/>
            <person name="Kim D."/>
            <person name="Kim S."/>
            <person name="Ryu S."/>
            <person name="Song J.Y."/>
            <person name="Lee S.K."/>
        </authorList>
    </citation>
    <scope>NUCLEOTIDE SEQUENCE [LARGE SCALE GENOMIC DNA]</scope>
    <source>
        <tissue evidence="3">Muscle</tissue>
    </source>
</reference>
<organism evidence="3 4">
    <name type="scientific">Liparis tanakae</name>
    <name type="common">Tanaka's snailfish</name>
    <dbReference type="NCBI Taxonomy" id="230148"/>
    <lineage>
        <taxon>Eukaryota</taxon>
        <taxon>Metazoa</taxon>
        <taxon>Chordata</taxon>
        <taxon>Craniata</taxon>
        <taxon>Vertebrata</taxon>
        <taxon>Euteleostomi</taxon>
        <taxon>Actinopterygii</taxon>
        <taxon>Neopterygii</taxon>
        <taxon>Teleostei</taxon>
        <taxon>Neoteleostei</taxon>
        <taxon>Acanthomorphata</taxon>
        <taxon>Eupercaria</taxon>
        <taxon>Perciformes</taxon>
        <taxon>Cottioidei</taxon>
        <taxon>Cottales</taxon>
        <taxon>Liparidae</taxon>
        <taxon>Liparis</taxon>
    </lineage>
</organism>
<sequence length="522" mass="56356">MVTAQGTDYLNISWKLPGGRADHYVVNISNEAHIDLYSNTTAVPTALFTDLNPGRLFFITVTAVAGSFTNTSNQSSFATEPTPPGSLVITQTTHSLHLKWATPALMEGAPHISYNITYQPQGGAVQHTSTLSNTTELSPLLSGAPYNITVETVGPLNLRSTAVNRSAFTLPHPVLNLTASPKSTTSIQVRWSTPLEAKLYYEYFVETNSAGALFNTTVSNNSADVTDLQPGTGYHINVTTKAAEGMPEPVGGLTVGDVNTTSIRLTWIRPNDHKPSYSYLVIALRDALAVQNESTGTENYTFFHLTSGELYTFDVFTVVEGVKSAKESTQSYTKPEAVSGITATGSTTNMSVSWTSAVGQVLSYTVLLYRDGQLVANSTELSNATMNTLFTDLAPGALYDAVVVTKSGPFESGRSSVRNATFPNPPGTIRVESQTVNSISFTWASPKDMNHQQYNFSVSSVHGSSETVNNSFLLNDLPSGRPHDVSVVTVGVWNYRSTAVTTRQYTSECGHQDRVHTRVIAF</sequence>
<dbReference type="OrthoDB" id="10253954at2759"/>
<protein>
    <submittedName>
        <fullName evidence="3">Receptor-type tyrosine-protein phosphatase beta</fullName>
    </submittedName>
</protein>
<dbReference type="SUPFAM" id="SSF49265">
    <property type="entry name" value="Fibronectin type III"/>
    <property type="match status" value="4"/>
</dbReference>
<keyword evidence="4" id="KW-1185">Reference proteome</keyword>
<gene>
    <name evidence="3" type="primary">PTPRB_3</name>
    <name evidence="3" type="ORF">EYF80_001955</name>
</gene>
<dbReference type="InterPro" id="IPR003961">
    <property type="entry name" value="FN3_dom"/>
</dbReference>
<keyword evidence="1" id="KW-0677">Repeat</keyword>
<dbReference type="SMART" id="SM00060">
    <property type="entry name" value="FN3"/>
    <property type="match status" value="6"/>
</dbReference>